<proteinExistence type="predicted"/>
<dbReference type="Proteomes" id="UP001055149">
    <property type="component" value="Unassembled WGS sequence"/>
</dbReference>
<evidence type="ECO:0000259" key="1">
    <source>
        <dbReference type="Pfam" id="PF13683"/>
    </source>
</evidence>
<evidence type="ECO:0000313" key="3">
    <source>
        <dbReference type="Proteomes" id="UP001055149"/>
    </source>
</evidence>
<protein>
    <submittedName>
        <fullName evidence="2">Transposase</fullName>
    </submittedName>
</protein>
<reference evidence="2" key="1">
    <citation type="journal article" date="2022" name="Int. J. Syst. Evol. Microbiol.">
        <title>A novel species of lactic acid bacteria, Ligilactobacillus pabuli sp. nov., isolated from alfalfa silage.</title>
        <authorList>
            <person name="Tohno M."/>
            <person name="Tanizawa Y."/>
            <person name="Sawada H."/>
            <person name="Sakamoto M."/>
            <person name="Ohkuma M."/>
            <person name="Kobayashi H."/>
        </authorList>
    </citation>
    <scope>NUCLEOTIDE SEQUENCE</scope>
    <source>
        <strain evidence="2">AF129</strain>
    </source>
</reference>
<dbReference type="InterPro" id="IPR012337">
    <property type="entry name" value="RNaseH-like_sf"/>
</dbReference>
<keyword evidence="3" id="KW-1185">Reference proteome</keyword>
<gene>
    <name evidence="2" type="ORF">LPAF129_09780</name>
</gene>
<accession>A0ABQ5JIL6</accession>
<evidence type="ECO:0000313" key="2">
    <source>
        <dbReference type="EMBL" id="GKS81292.1"/>
    </source>
</evidence>
<dbReference type="Pfam" id="PF13683">
    <property type="entry name" value="rve_3"/>
    <property type="match status" value="1"/>
</dbReference>
<feature type="domain" description="Integrase catalytic" evidence="1">
    <location>
        <begin position="1"/>
        <end position="61"/>
    </location>
</feature>
<comment type="caution">
    <text evidence="2">The sequence shown here is derived from an EMBL/GenBank/DDBJ whole genome shotgun (WGS) entry which is preliminary data.</text>
</comment>
<sequence length="70" mass="8390">MSRPGTPYDNAPMERWWNELKLRWMDSHPMPKTFEELVKLVEAGIEYFNHHNRSAQRNGLTPDEYWNEAA</sequence>
<dbReference type="SUPFAM" id="SSF53098">
    <property type="entry name" value="Ribonuclease H-like"/>
    <property type="match status" value="1"/>
</dbReference>
<dbReference type="RefSeq" id="WP_244055048.1">
    <property type="nucleotide sequence ID" value="NZ_BQXH01000007.1"/>
</dbReference>
<dbReference type="EMBL" id="BQXH01000007">
    <property type="protein sequence ID" value="GKS81292.1"/>
    <property type="molecule type" value="Genomic_DNA"/>
</dbReference>
<dbReference type="InterPro" id="IPR001584">
    <property type="entry name" value="Integrase_cat-core"/>
</dbReference>
<name>A0ABQ5JIL6_9LACO</name>
<organism evidence="2 3">
    <name type="scientific">Ligilactobacillus pabuli</name>
    <dbReference type="NCBI Taxonomy" id="2886039"/>
    <lineage>
        <taxon>Bacteria</taxon>
        <taxon>Bacillati</taxon>
        <taxon>Bacillota</taxon>
        <taxon>Bacilli</taxon>
        <taxon>Lactobacillales</taxon>
        <taxon>Lactobacillaceae</taxon>
        <taxon>Ligilactobacillus</taxon>
    </lineage>
</organism>